<feature type="transmembrane region" description="Helical" evidence="1">
    <location>
        <begin position="243"/>
        <end position="267"/>
    </location>
</feature>
<gene>
    <name evidence="2" type="ORF">CDAR_591361</name>
</gene>
<dbReference type="Proteomes" id="UP001054837">
    <property type="component" value="Unassembled WGS sequence"/>
</dbReference>
<feature type="transmembrane region" description="Helical" evidence="1">
    <location>
        <begin position="279"/>
        <end position="299"/>
    </location>
</feature>
<name>A0AAV4NS44_9ARAC</name>
<proteinExistence type="predicted"/>
<comment type="caution">
    <text evidence="2">The sequence shown here is derived from an EMBL/GenBank/DDBJ whole genome shotgun (WGS) entry which is preliminary data.</text>
</comment>
<evidence type="ECO:0000313" key="3">
    <source>
        <dbReference type="Proteomes" id="UP001054837"/>
    </source>
</evidence>
<protein>
    <recommendedName>
        <fullName evidence="4">Gustatory receptor</fullName>
    </recommendedName>
</protein>
<keyword evidence="1" id="KW-0812">Transmembrane</keyword>
<evidence type="ECO:0008006" key="4">
    <source>
        <dbReference type="Google" id="ProtNLM"/>
    </source>
</evidence>
<organism evidence="2 3">
    <name type="scientific">Caerostris darwini</name>
    <dbReference type="NCBI Taxonomy" id="1538125"/>
    <lineage>
        <taxon>Eukaryota</taxon>
        <taxon>Metazoa</taxon>
        <taxon>Ecdysozoa</taxon>
        <taxon>Arthropoda</taxon>
        <taxon>Chelicerata</taxon>
        <taxon>Arachnida</taxon>
        <taxon>Araneae</taxon>
        <taxon>Araneomorphae</taxon>
        <taxon>Entelegynae</taxon>
        <taxon>Araneoidea</taxon>
        <taxon>Araneidae</taxon>
        <taxon>Caerostris</taxon>
    </lineage>
</organism>
<keyword evidence="3" id="KW-1185">Reference proteome</keyword>
<keyword evidence="1" id="KW-0472">Membrane</keyword>
<dbReference type="AlphaFoldDB" id="A0AAV4NS44"/>
<sequence>MSTSQHSNGVSNSNSELQHFEYKLPRLFLVILRWAGFVEESDRNFKSKFIWIFFYVVQLLASAFMVTVVFLQRQVLEKMLVSVTSLACNQAIWYCMRYKRKTLTAVLQKMQLNHLPLSKLTINFSIFVILCMPIIILILRVYLEHSVFWRYSLGQLIEYFVLHLIIPNCIFFLADFLLPCLVTLLYCSLCFRCSKFINNLTNEIENISPQQFGPCVQFDILKRKSKVDDVLEDLENIFSKPSLFLIMLNFVNCVYHLGTMLVVSWGYRHIIIESLFYSVVHFICVTAVFWSAGSVPVALNKLNRFFYRKAHSRLLLVCRTSEGRKLKRELVEKPEFVLTGCDVIVYRRSSILAFVGTLLTYSIITMDIKDKNH</sequence>
<evidence type="ECO:0000256" key="1">
    <source>
        <dbReference type="SAM" id="Phobius"/>
    </source>
</evidence>
<feature type="transmembrane region" description="Helical" evidence="1">
    <location>
        <begin position="117"/>
        <end position="139"/>
    </location>
</feature>
<accession>A0AAV4NS44</accession>
<reference evidence="2 3" key="1">
    <citation type="submission" date="2021-06" db="EMBL/GenBank/DDBJ databases">
        <title>Caerostris darwini draft genome.</title>
        <authorList>
            <person name="Kono N."/>
            <person name="Arakawa K."/>
        </authorList>
    </citation>
    <scope>NUCLEOTIDE SEQUENCE [LARGE SCALE GENOMIC DNA]</scope>
</reference>
<evidence type="ECO:0000313" key="2">
    <source>
        <dbReference type="EMBL" id="GIX86736.1"/>
    </source>
</evidence>
<feature type="transmembrane region" description="Helical" evidence="1">
    <location>
        <begin position="49"/>
        <end position="73"/>
    </location>
</feature>
<keyword evidence="1" id="KW-1133">Transmembrane helix</keyword>
<feature type="transmembrane region" description="Helical" evidence="1">
    <location>
        <begin position="159"/>
        <end position="187"/>
    </location>
</feature>
<dbReference type="EMBL" id="BPLQ01001911">
    <property type="protein sequence ID" value="GIX86736.1"/>
    <property type="molecule type" value="Genomic_DNA"/>
</dbReference>